<organism evidence="2 3">
    <name type="scientific">Portunus trituberculatus</name>
    <name type="common">Swimming crab</name>
    <name type="synonym">Neptunus trituberculatus</name>
    <dbReference type="NCBI Taxonomy" id="210409"/>
    <lineage>
        <taxon>Eukaryota</taxon>
        <taxon>Metazoa</taxon>
        <taxon>Ecdysozoa</taxon>
        <taxon>Arthropoda</taxon>
        <taxon>Crustacea</taxon>
        <taxon>Multicrustacea</taxon>
        <taxon>Malacostraca</taxon>
        <taxon>Eumalacostraca</taxon>
        <taxon>Eucarida</taxon>
        <taxon>Decapoda</taxon>
        <taxon>Pleocyemata</taxon>
        <taxon>Brachyura</taxon>
        <taxon>Eubrachyura</taxon>
        <taxon>Portunoidea</taxon>
        <taxon>Portunidae</taxon>
        <taxon>Portuninae</taxon>
        <taxon>Portunus</taxon>
    </lineage>
</organism>
<keyword evidence="3" id="KW-1185">Reference proteome</keyword>
<feature type="region of interest" description="Disordered" evidence="1">
    <location>
        <begin position="1"/>
        <end position="35"/>
    </location>
</feature>
<dbReference type="EMBL" id="VSRR010047860">
    <property type="protein sequence ID" value="MPC78207.1"/>
    <property type="molecule type" value="Genomic_DNA"/>
</dbReference>
<gene>
    <name evidence="2" type="ORF">E2C01_072689</name>
</gene>
<dbReference type="AlphaFoldDB" id="A0A5B7I9L6"/>
<evidence type="ECO:0000313" key="2">
    <source>
        <dbReference type="EMBL" id="MPC78207.1"/>
    </source>
</evidence>
<accession>A0A5B7I9L6</accession>
<dbReference type="Proteomes" id="UP000324222">
    <property type="component" value="Unassembled WGS sequence"/>
</dbReference>
<reference evidence="2 3" key="1">
    <citation type="submission" date="2019-05" db="EMBL/GenBank/DDBJ databases">
        <title>Another draft genome of Portunus trituberculatus and its Hox gene families provides insights of decapod evolution.</title>
        <authorList>
            <person name="Jeong J.-H."/>
            <person name="Song I."/>
            <person name="Kim S."/>
            <person name="Choi T."/>
            <person name="Kim D."/>
            <person name="Ryu S."/>
            <person name="Kim W."/>
        </authorList>
    </citation>
    <scope>NUCLEOTIDE SEQUENCE [LARGE SCALE GENOMIC DNA]</scope>
    <source>
        <tissue evidence="2">Muscle</tissue>
    </source>
</reference>
<proteinExistence type="predicted"/>
<sequence>MLHSHRAAGGRVAQSPSILRQRAEGAASDTNTQNH</sequence>
<evidence type="ECO:0000313" key="3">
    <source>
        <dbReference type="Proteomes" id="UP000324222"/>
    </source>
</evidence>
<evidence type="ECO:0000256" key="1">
    <source>
        <dbReference type="SAM" id="MobiDB-lite"/>
    </source>
</evidence>
<name>A0A5B7I9L6_PORTR</name>
<protein>
    <submittedName>
        <fullName evidence="2">Uncharacterized protein</fullName>
    </submittedName>
</protein>
<comment type="caution">
    <text evidence="2">The sequence shown here is derived from an EMBL/GenBank/DDBJ whole genome shotgun (WGS) entry which is preliminary data.</text>
</comment>